<evidence type="ECO:0000259" key="2">
    <source>
        <dbReference type="Pfam" id="PF01464"/>
    </source>
</evidence>
<organism evidence="3 4">
    <name type="scientific">Dysgonomonas alginatilytica</name>
    <dbReference type="NCBI Taxonomy" id="1605892"/>
    <lineage>
        <taxon>Bacteria</taxon>
        <taxon>Pseudomonadati</taxon>
        <taxon>Bacteroidota</taxon>
        <taxon>Bacteroidia</taxon>
        <taxon>Bacteroidales</taxon>
        <taxon>Dysgonomonadaceae</taxon>
        <taxon>Dysgonomonas</taxon>
    </lineage>
</organism>
<name>A0A2V3PMY5_9BACT</name>
<comment type="similarity">
    <text evidence="1">Belongs to the transglycosylase Slt family.</text>
</comment>
<dbReference type="RefSeq" id="WP_110310753.1">
    <property type="nucleotide sequence ID" value="NZ_QICL01000012.1"/>
</dbReference>
<evidence type="ECO:0000313" key="3">
    <source>
        <dbReference type="EMBL" id="PXV63782.1"/>
    </source>
</evidence>
<dbReference type="OrthoDB" id="9815002at2"/>
<dbReference type="GO" id="GO:0008933">
    <property type="term" value="F:peptidoglycan lytic transglycosylase activity"/>
    <property type="evidence" value="ECO:0007669"/>
    <property type="project" value="InterPro"/>
</dbReference>
<comment type="caution">
    <text evidence="3">The sequence shown here is derived from an EMBL/GenBank/DDBJ whole genome shotgun (WGS) entry which is preliminary data.</text>
</comment>
<reference evidence="3 4" key="1">
    <citation type="submission" date="2018-03" db="EMBL/GenBank/DDBJ databases">
        <title>Genomic Encyclopedia of Archaeal and Bacterial Type Strains, Phase II (KMG-II): from individual species to whole genera.</title>
        <authorList>
            <person name="Goeker M."/>
        </authorList>
    </citation>
    <scope>NUCLEOTIDE SEQUENCE [LARGE SCALE GENOMIC DNA]</scope>
    <source>
        <strain evidence="3 4">DSM 100214</strain>
    </source>
</reference>
<dbReference type="PANTHER" id="PTHR37423">
    <property type="entry name" value="SOLUBLE LYTIC MUREIN TRANSGLYCOSYLASE-RELATED"/>
    <property type="match status" value="1"/>
</dbReference>
<evidence type="ECO:0000313" key="4">
    <source>
        <dbReference type="Proteomes" id="UP000247973"/>
    </source>
</evidence>
<dbReference type="GO" id="GO:0016020">
    <property type="term" value="C:membrane"/>
    <property type="evidence" value="ECO:0007669"/>
    <property type="project" value="InterPro"/>
</dbReference>
<protein>
    <submittedName>
        <fullName evidence="3">Transglycosylase-like protein with SLT domain</fullName>
    </submittedName>
</protein>
<dbReference type="InterPro" id="IPR008258">
    <property type="entry name" value="Transglycosylase_SLT_dom_1"/>
</dbReference>
<gene>
    <name evidence="3" type="ORF">CLV62_11231</name>
</gene>
<dbReference type="PROSITE" id="PS00922">
    <property type="entry name" value="TRANSGLYCOSYLASE"/>
    <property type="match status" value="1"/>
</dbReference>
<dbReference type="Proteomes" id="UP000247973">
    <property type="component" value="Unassembled WGS sequence"/>
</dbReference>
<dbReference type="Pfam" id="PF01464">
    <property type="entry name" value="SLT"/>
    <property type="match status" value="1"/>
</dbReference>
<dbReference type="Gene3D" id="1.10.530.10">
    <property type="match status" value="1"/>
</dbReference>
<feature type="domain" description="Transglycosylase SLT" evidence="2">
    <location>
        <begin position="100"/>
        <end position="203"/>
    </location>
</feature>
<proteinExistence type="inferred from homology"/>
<dbReference type="PANTHER" id="PTHR37423:SF2">
    <property type="entry name" value="MEMBRANE-BOUND LYTIC MUREIN TRANSGLYCOSYLASE C"/>
    <property type="match status" value="1"/>
</dbReference>
<dbReference type="InterPro" id="IPR023346">
    <property type="entry name" value="Lysozyme-like_dom_sf"/>
</dbReference>
<dbReference type="EMBL" id="QICL01000012">
    <property type="protein sequence ID" value="PXV63782.1"/>
    <property type="molecule type" value="Genomic_DNA"/>
</dbReference>
<dbReference type="CDD" id="cd16894">
    <property type="entry name" value="MltD-like"/>
    <property type="match status" value="1"/>
</dbReference>
<dbReference type="SUPFAM" id="SSF53955">
    <property type="entry name" value="Lysozyme-like"/>
    <property type="match status" value="1"/>
</dbReference>
<sequence>MKKYIILAISAVCVCSLGVILLSTSESTLEERKNPKVLAMTISVEIPDEVSFAGEKLKLDRYDLHERFDREINSFAYLHSTTLLLIKRANRIFPIIDPILKENGIPEDFKYLAVIESSLDPRAVSSAKASGLWQLMPATGTQFGLEVTSEVDERYSIEKSTLAACKYLNSAYRKYGNWSSVAMSYNAGMGRISGELDKQQAEDSLDLWLVEETSRYYFRMLAIKCIFENPYKYGYVISAEHLYKPIKFKSVDVSESIPDLASFAKDNGITYAQLKDFNSWLRDRKLTITAKKPSTYTILIPDSESLYYKRGEKVKVYDKKWITE</sequence>
<dbReference type="InterPro" id="IPR000189">
    <property type="entry name" value="Transglyc_AS"/>
</dbReference>
<keyword evidence="4" id="KW-1185">Reference proteome</keyword>
<dbReference type="GO" id="GO:0000270">
    <property type="term" value="P:peptidoglycan metabolic process"/>
    <property type="evidence" value="ECO:0007669"/>
    <property type="project" value="InterPro"/>
</dbReference>
<evidence type="ECO:0000256" key="1">
    <source>
        <dbReference type="ARBA" id="ARBA00007734"/>
    </source>
</evidence>
<accession>A0A2V3PMY5</accession>
<dbReference type="AlphaFoldDB" id="A0A2V3PMY5"/>